<evidence type="ECO:0000256" key="1">
    <source>
        <dbReference type="ARBA" id="ARBA00004340"/>
    </source>
</evidence>
<reference evidence="5 6" key="1">
    <citation type="submission" date="2014-04" db="EMBL/GenBank/DDBJ databases">
        <title>Evolutionary Origins and Diversification of the Mycorrhizal Mutualists.</title>
        <authorList>
            <consortium name="DOE Joint Genome Institute"/>
            <consortium name="Mycorrhizal Genomics Consortium"/>
            <person name="Kohler A."/>
            <person name="Kuo A."/>
            <person name="Nagy L.G."/>
            <person name="Floudas D."/>
            <person name="Copeland A."/>
            <person name="Barry K.W."/>
            <person name="Cichocki N."/>
            <person name="Veneault-Fourrey C."/>
            <person name="LaButti K."/>
            <person name="Lindquist E.A."/>
            <person name="Lipzen A."/>
            <person name="Lundell T."/>
            <person name="Morin E."/>
            <person name="Murat C."/>
            <person name="Riley R."/>
            <person name="Ohm R."/>
            <person name="Sun H."/>
            <person name="Tunlid A."/>
            <person name="Henrissat B."/>
            <person name="Grigoriev I.V."/>
            <person name="Hibbett D.S."/>
            <person name="Martin F."/>
        </authorList>
    </citation>
    <scope>NUCLEOTIDE SEQUENCE [LARGE SCALE GENOMIC DNA]</scope>
    <source>
        <strain evidence="5 6">Koide BX008</strain>
    </source>
</reference>
<evidence type="ECO:0000256" key="2">
    <source>
        <dbReference type="ARBA" id="ARBA00004613"/>
    </source>
</evidence>
<dbReference type="InterPro" id="IPR045379">
    <property type="entry name" value="Crinkler_N"/>
</dbReference>
<evidence type="ECO:0000313" key="6">
    <source>
        <dbReference type="Proteomes" id="UP000054549"/>
    </source>
</evidence>
<dbReference type="EMBL" id="KN818245">
    <property type="protein sequence ID" value="KIL64993.1"/>
    <property type="molecule type" value="Genomic_DNA"/>
</dbReference>
<dbReference type="GO" id="GO:0005576">
    <property type="term" value="C:extracellular region"/>
    <property type="evidence" value="ECO:0007669"/>
    <property type="project" value="UniProtKB-SubCell"/>
</dbReference>
<comment type="subcellular location">
    <subcellularLocation>
        <location evidence="1">Host cell</location>
    </subcellularLocation>
    <subcellularLocation>
        <location evidence="2">Secreted</location>
    </subcellularLocation>
</comment>
<dbReference type="Proteomes" id="UP000054549">
    <property type="component" value="Unassembled WGS sequence"/>
</dbReference>
<gene>
    <name evidence="5" type="ORF">M378DRAFT_554864</name>
</gene>
<sequence>MIASSGSVGSVLTVSPDGLLIAIPETRYAHSVQCSHATTMLTTLRLKCLIEGEDIVFPVTAGCDDEVSDLKELIRSERALDSLKDIDPHTLELWKPKDSNPIAAERNNLVERIVLLGDISTFADELDPSETVFSIFPTQPPRGYIHIIVKVPHINLFPPHVLLISSLSRLRILRATLISSHIPWLSFIGY</sequence>
<keyword evidence="6" id="KW-1185">Reference proteome</keyword>
<dbReference type="InParanoid" id="A0A0C2X8C7"/>
<dbReference type="Pfam" id="PF20147">
    <property type="entry name" value="Crinkler"/>
    <property type="match status" value="1"/>
</dbReference>
<dbReference type="HOGENOM" id="CLU_1427635_0_0_1"/>
<evidence type="ECO:0000313" key="5">
    <source>
        <dbReference type="EMBL" id="KIL64993.1"/>
    </source>
</evidence>
<evidence type="ECO:0000256" key="3">
    <source>
        <dbReference type="ARBA" id="ARBA00022525"/>
    </source>
</evidence>
<evidence type="ECO:0000259" key="4">
    <source>
        <dbReference type="Pfam" id="PF20147"/>
    </source>
</evidence>
<accession>A0A0C2X8C7</accession>
<keyword evidence="3" id="KW-0964">Secreted</keyword>
<proteinExistence type="predicted"/>
<protein>
    <recommendedName>
        <fullName evidence="4">Crinkler effector protein N-terminal domain-containing protein</fullName>
    </recommendedName>
</protein>
<dbReference type="AlphaFoldDB" id="A0A0C2X8C7"/>
<dbReference type="GO" id="GO:0043657">
    <property type="term" value="C:host cell"/>
    <property type="evidence" value="ECO:0007669"/>
    <property type="project" value="UniProtKB-SubCell"/>
</dbReference>
<dbReference type="OrthoDB" id="2987445at2759"/>
<name>A0A0C2X8C7_AMAMK</name>
<organism evidence="5 6">
    <name type="scientific">Amanita muscaria (strain Koide BX008)</name>
    <dbReference type="NCBI Taxonomy" id="946122"/>
    <lineage>
        <taxon>Eukaryota</taxon>
        <taxon>Fungi</taxon>
        <taxon>Dikarya</taxon>
        <taxon>Basidiomycota</taxon>
        <taxon>Agaricomycotina</taxon>
        <taxon>Agaricomycetes</taxon>
        <taxon>Agaricomycetidae</taxon>
        <taxon>Agaricales</taxon>
        <taxon>Pluteineae</taxon>
        <taxon>Amanitaceae</taxon>
        <taxon>Amanita</taxon>
    </lineage>
</organism>
<feature type="domain" description="Crinkler effector protein N-terminal" evidence="4">
    <location>
        <begin position="44"/>
        <end position="150"/>
    </location>
</feature>